<dbReference type="Proteomes" id="UP001580928">
    <property type="component" value="Unassembled WGS sequence"/>
</dbReference>
<dbReference type="InterPro" id="IPR013783">
    <property type="entry name" value="Ig-like_fold"/>
</dbReference>
<feature type="compositionally biased region" description="Polar residues" evidence="1">
    <location>
        <begin position="142"/>
        <end position="158"/>
    </location>
</feature>
<gene>
    <name evidence="2" type="ORF">WKR92_08705</name>
</gene>
<evidence type="ECO:0000256" key="1">
    <source>
        <dbReference type="SAM" id="MobiDB-lite"/>
    </source>
</evidence>
<organism evidence="2 3">
    <name type="scientific">Albibacterium profundi</name>
    <dbReference type="NCBI Taxonomy" id="3134906"/>
    <lineage>
        <taxon>Bacteria</taxon>
        <taxon>Pseudomonadati</taxon>
        <taxon>Bacteroidota</taxon>
        <taxon>Sphingobacteriia</taxon>
        <taxon>Sphingobacteriales</taxon>
        <taxon>Sphingobacteriaceae</taxon>
        <taxon>Albibacterium</taxon>
    </lineage>
</organism>
<reference evidence="2 3" key="1">
    <citation type="submission" date="2024-04" db="EMBL/GenBank/DDBJ databases">
        <title>Albibacterium profundi sp. nov., isolated from sediment of the Challenger Deep of Mariana Trench.</title>
        <authorList>
            <person name="Wang Y."/>
        </authorList>
    </citation>
    <scope>NUCLEOTIDE SEQUENCE [LARGE SCALE GENOMIC DNA]</scope>
    <source>
        <strain evidence="2 3">RHL897</strain>
    </source>
</reference>
<dbReference type="EMBL" id="JBBVGT010000002">
    <property type="protein sequence ID" value="MFB5945911.1"/>
    <property type="molecule type" value="Genomic_DNA"/>
</dbReference>
<feature type="region of interest" description="Disordered" evidence="1">
    <location>
        <begin position="134"/>
        <end position="158"/>
    </location>
</feature>
<keyword evidence="3" id="KW-1185">Reference proteome</keyword>
<accession>A0ABV5CED3</accession>
<name>A0ABV5CED3_9SPHI</name>
<sequence>MKKSLLLPLCTLFFLWGCDDEETDIKPHIDLAVESFDFTIEKTAQFEGNITFTAIIKNVGDDYRSNDGQQAISLTQIPPGGQSVTLESERFKDLDAGETIALRYTHQGWRASQEFPPSFRVRIGFDPDLYIDGNPHNDDGNTENNTREITGQQINARF</sequence>
<evidence type="ECO:0000313" key="3">
    <source>
        <dbReference type="Proteomes" id="UP001580928"/>
    </source>
</evidence>
<evidence type="ECO:0008006" key="4">
    <source>
        <dbReference type="Google" id="ProtNLM"/>
    </source>
</evidence>
<dbReference type="RefSeq" id="WP_375557442.1">
    <property type="nucleotide sequence ID" value="NZ_JBBVGT010000002.1"/>
</dbReference>
<protein>
    <recommendedName>
        <fullName evidence="4">CARDB domain-containing protein</fullName>
    </recommendedName>
</protein>
<proteinExistence type="predicted"/>
<comment type="caution">
    <text evidence="2">The sequence shown here is derived from an EMBL/GenBank/DDBJ whole genome shotgun (WGS) entry which is preliminary data.</text>
</comment>
<dbReference type="Gene3D" id="2.60.40.10">
    <property type="entry name" value="Immunoglobulins"/>
    <property type="match status" value="1"/>
</dbReference>
<evidence type="ECO:0000313" key="2">
    <source>
        <dbReference type="EMBL" id="MFB5945911.1"/>
    </source>
</evidence>